<gene>
    <name evidence="1" type="ORF">OKJ48_22440</name>
</gene>
<keyword evidence="2" id="KW-1185">Reference proteome</keyword>
<accession>A0ABU6CF19</accession>
<evidence type="ECO:0000313" key="1">
    <source>
        <dbReference type="EMBL" id="MEB3962985.1"/>
    </source>
</evidence>
<comment type="caution">
    <text evidence="1">The sequence shown here is derived from an EMBL/GenBank/DDBJ whole genome shotgun (WGS) entry which is preliminary data.</text>
</comment>
<organism evidence="1 2">
    <name type="scientific">Streptomyces kunmingensis</name>
    <dbReference type="NCBI Taxonomy" id="68225"/>
    <lineage>
        <taxon>Bacteria</taxon>
        <taxon>Bacillati</taxon>
        <taxon>Actinomycetota</taxon>
        <taxon>Actinomycetes</taxon>
        <taxon>Kitasatosporales</taxon>
        <taxon>Streptomycetaceae</taxon>
        <taxon>Streptomyces</taxon>
    </lineage>
</organism>
<evidence type="ECO:0000313" key="2">
    <source>
        <dbReference type="Proteomes" id="UP001352223"/>
    </source>
</evidence>
<dbReference type="Proteomes" id="UP001352223">
    <property type="component" value="Unassembled WGS sequence"/>
</dbReference>
<protein>
    <submittedName>
        <fullName evidence="1">Uncharacterized protein</fullName>
    </submittedName>
</protein>
<name>A0ABU6CF19_9ACTN</name>
<sequence>MLLSQSLTDIHETIIILPGGGIHVHGLLYEGPEPLEILIERVCRPLHPVAVNMDRLIRLNIGHPDGHVEQYQMAADGTLHPHQVPDTAPAATDPIWSQGIPQDSGLLGPMRAAHRAGNWRAARQEAHRATQRLIARHGPDHPYAAMGNELQAYFALMDQDRTAGAVLSTASADAIHRLGGPPAQFKHHLANAVAAWLHSDRDTRPGGPGFAVAHALLRITPDDHVPIGVVLKLLTKDRA</sequence>
<proteinExistence type="predicted"/>
<dbReference type="RefSeq" id="WP_324770640.1">
    <property type="nucleotide sequence ID" value="NZ_BAAATS010000037.1"/>
</dbReference>
<dbReference type="EMBL" id="JAOZYB010000201">
    <property type="protein sequence ID" value="MEB3962985.1"/>
    <property type="molecule type" value="Genomic_DNA"/>
</dbReference>
<reference evidence="1 2" key="1">
    <citation type="submission" date="2022-10" db="EMBL/GenBank/DDBJ databases">
        <authorList>
            <person name="Xie J."/>
            <person name="Shen N."/>
        </authorList>
    </citation>
    <scope>NUCLEOTIDE SEQUENCE [LARGE SCALE GENOMIC DNA]</scope>
    <source>
        <strain evidence="1 2">DSM 41681</strain>
    </source>
</reference>